<evidence type="ECO:0000313" key="6">
    <source>
        <dbReference type="EMBL" id="ORM74622.1"/>
    </source>
</evidence>
<keyword evidence="2 5" id="KW-0812">Transmembrane</keyword>
<feature type="transmembrane region" description="Helical" evidence="5">
    <location>
        <begin position="157"/>
        <end position="176"/>
    </location>
</feature>
<sequence length="407" mass="45535">MISEKLISLFGLIFITSFVAKYIGVALFGQLALAIALFQIIQVAAQMGSDNVIFKRITRNPRSGMKLIHATLLQRMIIYLVLSLPLLLWQYFHVDRQSLFFFIAVFVATLFSTLDIYVIYYNARLQSKYNAIVNSMGLLLGFALRSGVVWLHLTPEWLGLPVIATTLLPLLVRYCASRKLFTFRLSLRAMQRYRRYLLHAGISLVIASVSVAVYSRISQLVLAWLAGSKAVGLYSVASSLATSWTFVTGALITSAFTAIFQCKNEQEAARQAARLHRVILPVALFFALTFALSAYPLLSFLYGEQYLDAWPVLILLSVASVFSALGPIAYRYIIRLSGYRYLTIKSLLLMALSLPLTALLSWQWGFYGAAVSTIIAEVLGLTLFNYLFAQGAIRKIHYSALTLRKGK</sequence>
<feature type="transmembrane region" description="Helical" evidence="5">
    <location>
        <begin position="31"/>
        <end position="52"/>
    </location>
</feature>
<dbReference type="AlphaFoldDB" id="A0A1X1DD60"/>
<dbReference type="Pfam" id="PF01943">
    <property type="entry name" value="Polysacc_synt"/>
    <property type="match status" value="1"/>
</dbReference>
<keyword evidence="7" id="KW-1185">Reference proteome</keyword>
<feature type="transmembrane region" description="Helical" evidence="5">
    <location>
        <begin position="366"/>
        <end position="388"/>
    </location>
</feature>
<dbReference type="GO" id="GO:0016020">
    <property type="term" value="C:membrane"/>
    <property type="evidence" value="ECO:0007669"/>
    <property type="project" value="UniProtKB-SubCell"/>
</dbReference>
<evidence type="ECO:0000256" key="3">
    <source>
        <dbReference type="ARBA" id="ARBA00022989"/>
    </source>
</evidence>
<feature type="transmembrane region" description="Helical" evidence="5">
    <location>
        <begin position="310"/>
        <end position="330"/>
    </location>
</feature>
<feature type="transmembrane region" description="Helical" evidence="5">
    <location>
        <begin position="72"/>
        <end position="92"/>
    </location>
</feature>
<evidence type="ECO:0000313" key="7">
    <source>
        <dbReference type="Proteomes" id="UP000193104"/>
    </source>
</evidence>
<evidence type="ECO:0000256" key="5">
    <source>
        <dbReference type="SAM" id="Phobius"/>
    </source>
</evidence>
<dbReference type="InterPro" id="IPR052556">
    <property type="entry name" value="PolySynth_Transporter"/>
</dbReference>
<evidence type="ECO:0000256" key="2">
    <source>
        <dbReference type="ARBA" id="ARBA00022692"/>
    </source>
</evidence>
<organism evidence="6 7">
    <name type="scientific">Pantoea wallisii</name>
    <dbReference type="NCBI Taxonomy" id="1076551"/>
    <lineage>
        <taxon>Bacteria</taxon>
        <taxon>Pseudomonadati</taxon>
        <taxon>Pseudomonadota</taxon>
        <taxon>Gammaproteobacteria</taxon>
        <taxon>Enterobacterales</taxon>
        <taxon>Erwiniaceae</taxon>
        <taxon>Pantoea</taxon>
    </lineage>
</organism>
<evidence type="ECO:0000256" key="1">
    <source>
        <dbReference type="ARBA" id="ARBA00004141"/>
    </source>
</evidence>
<keyword evidence="3 5" id="KW-1133">Transmembrane helix</keyword>
<dbReference type="InterPro" id="IPR002797">
    <property type="entry name" value="Polysacc_synth"/>
</dbReference>
<dbReference type="EMBL" id="MLFS01000006">
    <property type="protein sequence ID" value="ORM74622.1"/>
    <property type="molecule type" value="Genomic_DNA"/>
</dbReference>
<dbReference type="Proteomes" id="UP000193104">
    <property type="component" value="Unassembled WGS sequence"/>
</dbReference>
<name>A0A1X1DD60_9GAMM</name>
<comment type="caution">
    <text evidence="6">The sequence shown here is derived from an EMBL/GenBank/DDBJ whole genome shotgun (WGS) entry which is preliminary data.</text>
</comment>
<dbReference type="PANTHER" id="PTHR43424">
    <property type="entry name" value="LOCUS PUTATIVE PROTEIN 1-RELATED"/>
    <property type="match status" value="1"/>
</dbReference>
<feature type="transmembrane region" description="Helical" evidence="5">
    <location>
        <begin position="7"/>
        <end position="25"/>
    </location>
</feature>
<feature type="transmembrane region" description="Helical" evidence="5">
    <location>
        <begin position="342"/>
        <end position="360"/>
    </location>
</feature>
<protein>
    <recommendedName>
        <fullName evidence="8">Polysaccharide biosynthesis protein</fullName>
    </recommendedName>
</protein>
<evidence type="ECO:0008006" key="8">
    <source>
        <dbReference type="Google" id="ProtNLM"/>
    </source>
</evidence>
<evidence type="ECO:0000256" key="4">
    <source>
        <dbReference type="ARBA" id="ARBA00023136"/>
    </source>
</evidence>
<feature type="transmembrane region" description="Helical" evidence="5">
    <location>
        <begin position="196"/>
        <end position="214"/>
    </location>
</feature>
<gene>
    <name evidence="6" type="ORF">HA48_03350</name>
</gene>
<keyword evidence="4 5" id="KW-0472">Membrane</keyword>
<dbReference type="PANTHER" id="PTHR43424:SF1">
    <property type="entry name" value="LOCUS PUTATIVE PROTEIN 1-RELATED"/>
    <property type="match status" value="1"/>
</dbReference>
<proteinExistence type="predicted"/>
<feature type="transmembrane region" description="Helical" evidence="5">
    <location>
        <begin position="132"/>
        <end position="151"/>
    </location>
</feature>
<feature type="transmembrane region" description="Helical" evidence="5">
    <location>
        <begin position="278"/>
        <end position="298"/>
    </location>
</feature>
<accession>A0A1X1DD60</accession>
<feature type="transmembrane region" description="Helical" evidence="5">
    <location>
        <begin position="98"/>
        <end position="120"/>
    </location>
</feature>
<reference evidence="6 7" key="1">
    <citation type="journal article" date="2017" name="Antonie Van Leeuwenhoek">
        <title>Phylogenomic resolution of the bacterial genus Pantoea and its relationship with Erwinia and Tatumella.</title>
        <authorList>
            <person name="Palmer M."/>
            <person name="Steenkamp E.T."/>
            <person name="Coetzee M.P."/>
            <person name="Chan W.Y."/>
            <person name="van Zyl E."/>
            <person name="De Maayer P."/>
            <person name="Coutinho T.A."/>
            <person name="Blom J."/>
            <person name="Smits T.H."/>
            <person name="Duffy B."/>
            <person name="Venter S.N."/>
        </authorList>
    </citation>
    <scope>NUCLEOTIDE SEQUENCE [LARGE SCALE GENOMIC DNA]</scope>
    <source>
        <strain evidence="6 7">LMG 26277</strain>
    </source>
</reference>
<comment type="subcellular location">
    <subcellularLocation>
        <location evidence="1">Membrane</location>
        <topology evidence="1">Multi-pass membrane protein</topology>
    </subcellularLocation>
</comment>
<feature type="transmembrane region" description="Helical" evidence="5">
    <location>
        <begin position="234"/>
        <end position="257"/>
    </location>
</feature>
<dbReference type="STRING" id="1076551.HA48_03350"/>